<dbReference type="OrthoDB" id="9782629at2"/>
<dbReference type="GO" id="GO:0016491">
    <property type="term" value="F:oxidoreductase activity"/>
    <property type="evidence" value="ECO:0007669"/>
    <property type="project" value="UniProtKB-KW"/>
</dbReference>
<feature type="domain" description="Nitroreductase" evidence="3">
    <location>
        <begin position="16"/>
        <end position="191"/>
    </location>
</feature>
<keyword evidence="5" id="KW-1185">Reference proteome</keyword>
<organism evidence="4 5">
    <name type="scientific">Salipaludibacillus keqinensis</name>
    <dbReference type="NCBI Taxonomy" id="2045207"/>
    <lineage>
        <taxon>Bacteria</taxon>
        <taxon>Bacillati</taxon>
        <taxon>Bacillota</taxon>
        <taxon>Bacilli</taxon>
        <taxon>Bacillales</taxon>
        <taxon>Bacillaceae</taxon>
    </lineage>
</organism>
<dbReference type="PANTHER" id="PTHR43673">
    <property type="entry name" value="NAD(P)H NITROREDUCTASE YDGI-RELATED"/>
    <property type="match status" value="1"/>
</dbReference>
<dbReference type="EMBL" id="PDOD01000004">
    <property type="protein sequence ID" value="PYZ92217.1"/>
    <property type="molecule type" value="Genomic_DNA"/>
</dbReference>
<dbReference type="Gene3D" id="3.40.109.10">
    <property type="entry name" value="NADH Oxidase"/>
    <property type="match status" value="1"/>
</dbReference>
<keyword evidence="2" id="KW-0560">Oxidoreductase</keyword>
<dbReference type="InterPro" id="IPR000415">
    <property type="entry name" value="Nitroreductase-like"/>
</dbReference>
<protein>
    <submittedName>
        <fullName evidence="4">Nitroreductase family protein</fullName>
    </submittedName>
</protein>
<comment type="caution">
    <text evidence="4">The sequence shown here is derived from an EMBL/GenBank/DDBJ whole genome shotgun (WGS) entry which is preliminary data.</text>
</comment>
<evidence type="ECO:0000313" key="4">
    <source>
        <dbReference type="EMBL" id="PYZ92217.1"/>
    </source>
</evidence>
<comment type="similarity">
    <text evidence="1">Belongs to the nitroreductase family.</text>
</comment>
<sequence>MSTTTHPQDLGLFQTIQERHTVRKYEQGVEIPEQELNEIIEAATQAPSSWNLQHWKFLVIDDQQKKEQLLPIAYNQQQIVDSSAVIAILGDLEANKNADEVYQGAVEQGFMTEDIKNTLVGQINGAYAGDTPFPRDEAVLNASLASMQLMLAAKAKGYDTCPMGGFQRDRFVKEFNVPERYVPVMLITVGKAAKPAHQSSRFPLEEVVVKNTF</sequence>
<reference evidence="4 5" key="1">
    <citation type="submission" date="2017-10" db="EMBL/GenBank/DDBJ databases">
        <title>Bacillus sp. nov., a halophilic bacterium isolated from a Keqin Lake.</title>
        <authorList>
            <person name="Wang H."/>
        </authorList>
    </citation>
    <scope>NUCLEOTIDE SEQUENCE [LARGE SCALE GENOMIC DNA]</scope>
    <source>
        <strain evidence="4 5">KQ-12</strain>
    </source>
</reference>
<dbReference type="PANTHER" id="PTHR43673:SF3">
    <property type="entry name" value="NAD(P)H NITROREDUCTASE YODC-RELATED"/>
    <property type="match status" value="1"/>
</dbReference>
<accession>A0A323TER7</accession>
<dbReference type="SUPFAM" id="SSF55469">
    <property type="entry name" value="FMN-dependent nitroreductase-like"/>
    <property type="match status" value="1"/>
</dbReference>
<name>A0A323TER7_9BACI</name>
<dbReference type="CDD" id="cd02137">
    <property type="entry name" value="MhqN-like"/>
    <property type="match status" value="1"/>
</dbReference>
<evidence type="ECO:0000256" key="2">
    <source>
        <dbReference type="ARBA" id="ARBA00023002"/>
    </source>
</evidence>
<dbReference type="AlphaFoldDB" id="A0A323TER7"/>
<proteinExistence type="inferred from homology"/>
<dbReference type="InterPro" id="IPR029479">
    <property type="entry name" value="Nitroreductase"/>
</dbReference>
<gene>
    <name evidence="4" type="ORF">CR194_15365</name>
</gene>
<dbReference type="Proteomes" id="UP000248214">
    <property type="component" value="Unassembled WGS sequence"/>
</dbReference>
<evidence type="ECO:0000259" key="3">
    <source>
        <dbReference type="Pfam" id="PF00881"/>
    </source>
</evidence>
<dbReference type="Pfam" id="PF00881">
    <property type="entry name" value="Nitroreductase"/>
    <property type="match status" value="1"/>
</dbReference>
<evidence type="ECO:0000256" key="1">
    <source>
        <dbReference type="ARBA" id="ARBA00007118"/>
    </source>
</evidence>
<evidence type="ECO:0000313" key="5">
    <source>
        <dbReference type="Proteomes" id="UP000248214"/>
    </source>
</evidence>
<dbReference type="RefSeq" id="WP_110610654.1">
    <property type="nucleotide sequence ID" value="NZ_PDOD01000004.1"/>
</dbReference>